<dbReference type="Proteomes" id="UP000814140">
    <property type="component" value="Unassembled WGS sequence"/>
</dbReference>
<organism evidence="1 2">
    <name type="scientific">Artomyces pyxidatus</name>
    <dbReference type="NCBI Taxonomy" id="48021"/>
    <lineage>
        <taxon>Eukaryota</taxon>
        <taxon>Fungi</taxon>
        <taxon>Dikarya</taxon>
        <taxon>Basidiomycota</taxon>
        <taxon>Agaricomycotina</taxon>
        <taxon>Agaricomycetes</taxon>
        <taxon>Russulales</taxon>
        <taxon>Auriscalpiaceae</taxon>
        <taxon>Artomyces</taxon>
    </lineage>
</organism>
<sequence>MAYLNGLVGHNGGYGCRLYCPIKGRHKHGQPYYYPAFLIPDNYTVPGCDHPDYDAAHIPVATQGVNDYATNLQYVLDSTGETNYKRRRLATGISKPSIFSGLPRTLGVPGCFPADLMHLVSLNLTDLFLGLWRGTIDCDATDNRNDWDFAVLRNADTWKQHGAVIANALPYLPTSFDRPPRNPAEKISSGYKAWEFLTYIFGLAPATLYGILPDQYWVNFCRLVGAVRLLHQRSITRDEILRSHARVVQFIKDIHALIHMAFETIRLGPLCYFTQWTLERTIGNLVEELKQHSRPYANLSQRYLRRGEVNALKAMVPELDPDGISLPPGAQSFEDGYVFLPARDKSPRLMGPLESQALWRYLGLERGDNARVARWSRLRLPNGQIARAAWKEKAKSLNKVRMCRNVKLHLNNRTEFAEVQFYFSVIVNSVEHPLALVSLFSPPDPNMLEKSLGAVWSCRYQGAAGLRVVPIKCITSVVAVVPFPLGAHTQVRAIAERPHFIVEKMGLDVAYMGGHEEIEAIADEVE</sequence>
<evidence type="ECO:0000313" key="1">
    <source>
        <dbReference type="EMBL" id="KAI0058691.1"/>
    </source>
</evidence>
<accession>A0ACB8SS09</accession>
<gene>
    <name evidence="1" type="ORF">BV25DRAFT_1188194</name>
</gene>
<dbReference type="EMBL" id="MU277232">
    <property type="protein sequence ID" value="KAI0058691.1"/>
    <property type="molecule type" value="Genomic_DNA"/>
</dbReference>
<name>A0ACB8SS09_9AGAM</name>
<reference evidence="1" key="2">
    <citation type="journal article" date="2022" name="New Phytol.">
        <title>Evolutionary transition to the ectomycorrhizal habit in the genomes of a hyperdiverse lineage of mushroom-forming fungi.</title>
        <authorList>
            <person name="Looney B."/>
            <person name="Miyauchi S."/>
            <person name="Morin E."/>
            <person name="Drula E."/>
            <person name="Courty P.E."/>
            <person name="Kohler A."/>
            <person name="Kuo A."/>
            <person name="LaButti K."/>
            <person name="Pangilinan J."/>
            <person name="Lipzen A."/>
            <person name="Riley R."/>
            <person name="Andreopoulos W."/>
            <person name="He G."/>
            <person name="Johnson J."/>
            <person name="Nolan M."/>
            <person name="Tritt A."/>
            <person name="Barry K.W."/>
            <person name="Grigoriev I.V."/>
            <person name="Nagy L.G."/>
            <person name="Hibbett D."/>
            <person name="Henrissat B."/>
            <person name="Matheny P.B."/>
            <person name="Labbe J."/>
            <person name="Martin F.M."/>
        </authorList>
    </citation>
    <scope>NUCLEOTIDE SEQUENCE</scope>
    <source>
        <strain evidence="1">HHB10654</strain>
    </source>
</reference>
<protein>
    <submittedName>
        <fullName evidence="1">Uncharacterized protein</fullName>
    </submittedName>
</protein>
<comment type="caution">
    <text evidence="1">The sequence shown here is derived from an EMBL/GenBank/DDBJ whole genome shotgun (WGS) entry which is preliminary data.</text>
</comment>
<proteinExistence type="predicted"/>
<reference evidence="1" key="1">
    <citation type="submission" date="2021-03" db="EMBL/GenBank/DDBJ databases">
        <authorList>
            <consortium name="DOE Joint Genome Institute"/>
            <person name="Ahrendt S."/>
            <person name="Looney B.P."/>
            <person name="Miyauchi S."/>
            <person name="Morin E."/>
            <person name="Drula E."/>
            <person name="Courty P.E."/>
            <person name="Chicoki N."/>
            <person name="Fauchery L."/>
            <person name="Kohler A."/>
            <person name="Kuo A."/>
            <person name="Labutti K."/>
            <person name="Pangilinan J."/>
            <person name="Lipzen A."/>
            <person name="Riley R."/>
            <person name="Andreopoulos W."/>
            <person name="He G."/>
            <person name="Johnson J."/>
            <person name="Barry K.W."/>
            <person name="Grigoriev I.V."/>
            <person name="Nagy L."/>
            <person name="Hibbett D."/>
            <person name="Henrissat B."/>
            <person name="Matheny P.B."/>
            <person name="Labbe J."/>
            <person name="Martin F."/>
        </authorList>
    </citation>
    <scope>NUCLEOTIDE SEQUENCE</scope>
    <source>
        <strain evidence="1">HHB10654</strain>
    </source>
</reference>
<keyword evidence="2" id="KW-1185">Reference proteome</keyword>
<evidence type="ECO:0000313" key="2">
    <source>
        <dbReference type="Proteomes" id="UP000814140"/>
    </source>
</evidence>